<dbReference type="STRING" id="89524.SAMN05444370_11162"/>
<sequence>MTNPLTTDWTGPFGLPPFGAINPDHFREAFDAGLAQAEAERDAIAADPAEPDFANTVAAMERSGRLLSRTASTFFNLVGADSSDALEAIQTEISPRLARYASQTFTHPALFARVEALTARREGLGLTAEQDRVLYLTHRRFVRAGARLDAAGRARMGEIMQRLAALGTKFSQNVLADERAWSMALEGDDLAGLPDFVLDAARGAASARGVEGHVVTLSRSLIEPFLTFSARRDLREKAWAAWVARGANGGETDTAALIAETLALRAERAALLGYPSYAAYKLDTEMAGSPEAVRGLLERVWTAAKARAGEEAERLRALIAADGANHPLAAWDWRFYAEKLRAQDYALSEGELKPYLQLDRVIEAAFDVAGRLFGLSFAPLPDAPRYHPDVRLWEVTRGGAHVGVFMGDYFNRPSKRSGAWSTSFRSQNRLMGEAPVVLNVMNFARGGDGPALLTWDDARTLFHELGHGLHSLLSNVEHPSVSGTSVSRDFVELPSQLFEHWLGEPQVLARHAVNARGEAMPADLIARLRAAETFNQGFATVEYVGSALVDLALHEGAPPADPLAAEAAALAAIGMPAEVGMRHRSSHFQHVFAGEGYASGYYSYMWSEVMDADAYAAFEEAGDPFDPETARRLEAEILSVGGSRDAAEAWKAFRGRAPEPAAMLKGRGLAA</sequence>
<evidence type="ECO:0000256" key="4">
    <source>
        <dbReference type="ARBA" id="ARBA00022801"/>
    </source>
</evidence>
<proteinExistence type="inferred from homology"/>
<dbReference type="Gene3D" id="1.10.1370.10">
    <property type="entry name" value="Neurolysin, domain 3"/>
    <property type="match status" value="1"/>
</dbReference>
<dbReference type="PANTHER" id="PTHR43660">
    <property type="entry name" value="DIPEPTIDYL CARBOXYPEPTIDASE"/>
    <property type="match status" value="1"/>
</dbReference>
<reference evidence="9 10" key="1">
    <citation type="submission" date="2016-10" db="EMBL/GenBank/DDBJ databases">
        <authorList>
            <person name="de Groot N.N."/>
        </authorList>
    </citation>
    <scope>NUCLEOTIDE SEQUENCE [LARGE SCALE GENOMIC DNA]</scope>
    <source>
        <strain evidence="9 10">DSM 15345</strain>
    </source>
</reference>
<evidence type="ECO:0000313" key="9">
    <source>
        <dbReference type="EMBL" id="SEA76651.1"/>
    </source>
</evidence>
<dbReference type="InterPro" id="IPR045090">
    <property type="entry name" value="Pept_M3A_M3B"/>
</dbReference>
<comment type="cofactor">
    <cofactor evidence="7">
        <name>Zn(2+)</name>
        <dbReference type="ChEBI" id="CHEBI:29105"/>
    </cofactor>
    <text evidence="7">Binds 1 zinc ion.</text>
</comment>
<name>A0A1H4DV81_9RHOB</name>
<dbReference type="CDD" id="cd06456">
    <property type="entry name" value="M3A_DCP"/>
    <property type="match status" value="1"/>
</dbReference>
<dbReference type="OrthoDB" id="9773538at2"/>
<dbReference type="InterPro" id="IPR034005">
    <property type="entry name" value="M3A_DCP"/>
</dbReference>
<keyword evidence="5 7" id="KW-0862">Zinc</keyword>
<dbReference type="FunFam" id="3.40.390.10:FF:000009">
    <property type="entry name" value="Oligopeptidase A"/>
    <property type="match status" value="1"/>
</dbReference>
<dbReference type="InterPro" id="IPR001567">
    <property type="entry name" value="Pept_M3A_M3B_dom"/>
</dbReference>
<organism evidence="9 10">
    <name type="scientific">Rubrimonas cliftonensis</name>
    <dbReference type="NCBI Taxonomy" id="89524"/>
    <lineage>
        <taxon>Bacteria</taxon>
        <taxon>Pseudomonadati</taxon>
        <taxon>Pseudomonadota</taxon>
        <taxon>Alphaproteobacteria</taxon>
        <taxon>Rhodobacterales</taxon>
        <taxon>Paracoccaceae</taxon>
        <taxon>Rubrimonas</taxon>
    </lineage>
</organism>
<dbReference type="GO" id="GO:0004180">
    <property type="term" value="F:carboxypeptidase activity"/>
    <property type="evidence" value="ECO:0007669"/>
    <property type="project" value="TreeGrafter"/>
</dbReference>
<dbReference type="SUPFAM" id="SSF55486">
    <property type="entry name" value="Metalloproteases ('zincins'), catalytic domain"/>
    <property type="match status" value="1"/>
</dbReference>
<evidence type="ECO:0000256" key="1">
    <source>
        <dbReference type="ARBA" id="ARBA00006040"/>
    </source>
</evidence>
<dbReference type="Gene3D" id="3.40.390.10">
    <property type="entry name" value="Collagenase (Catalytic Domain)"/>
    <property type="match status" value="1"/>
</dbReference>
<dbReference type="AlphaFoldDB" id="A0A1H4DV81"/>
<dbReference type="RefSeq" id="WP_093254821.1">
    <property type="nucleotide sequence ID" value="NZ_FNQM01000011.1"/>
</dbReference>
<keyword evidence="3 7" id="KW-0479">Metal-binding</keyword>
<keyword evidence="4 7" id="KW-0378">Hydrolase</keyword>
<comment type="similarity">
    <text evidence="1 7">Belongs to the peptidase M3 family.</text>
</comment>
<evidence type="ECO:0000256" key="6">
    <source>
        <dbReference type="ARBA" id="ARBA00023049"/>
    </source>
</evidence>
<dbReference type="GO" id="GO:0005829">
    <property type="term" value="C:cytosol"/>
    <property type="evidence" value="ECO:0007669"/>
    <property type="project" value="TreeGrafter"/>
</dbReference>
<dbReference type="Pfam" id="PF01432">
    <property type="entry name" value="Peptidase_M3"/>
    <property type="match status" value="1"/>
</dbReference>
<accession>A0A1H4DV81</accession>
<feature type="domain" description="Peptidase M3A/M3B catalytic" evidence="8">
    <location>
        <begin position="227"/>
        <end position="668"/>
    </location>
</feature>
<keyword evidence="10" id="KW-1185">Reference proteome</keyword>
<dbReference type="GO" id="GO:0004222">
    <property type="term" value="F:metalloendopeptidase activity"/>
    <property type="evidence" value="ECO:0007669"/>
    <property type="project" value="InterPro"/>
</dbReference>
<dbReference type="PANTHER" id="PTHR43660:SF1">
    <property type="entry name" value="DIPEPTIDYL CARBOXYPEPTIDASE"/>
    <property type="match status" value="1"/>
</dbReference>
<dbReference type="GO" id="GO:0006508">
    <property type="term" value="P:proteolysis"/>
    <property type="evidence" value="ECO:0007669"/>
    <property type="project" value="UniProtKB-KW"/>
</dbReference>
<dbReference type="Proteomes" id="UP000198703">
    <property type="component" value="Unassembled WGS sequence"/>
</dbReference>
<dbReference type="Gene3D" id="1.10.1370.40">
    <property type="match status" value="1"/>
</dbReference>
<evidence type="ECO:0000259" key="8">
    <source>
        <dbReference type="Pfam" id="PF01432"/>
    </source>
</evidence>
<keyword evidence="2 7" id="KW-0645">Protease</keyword>
<dbReference type="GO" id="GO:0046872">
    <property type="term" value="F:metal ion binding"/>
    <property type="evidence" value="ECO:0007669"/>
    <property type="project" value="UniProtKB-UniRule"/>
</dbReference>
<evidence type="ECO:0000256" key="7">
    <source>
        <dbReference type="RuleBase" id="RU003435"/>
    </source>
</evidence>
<evidence type="ECO:0000256" key="3">
    <source>
        <dbReference type="ARBA" id="ARBA00022723"/>
    </source>
</evidence>
<evidence type="ECO:0000256" key="5">
    <source>
        <dbReference type="ARBA" id="ARBA00022833"/>
    </source>
</evidence>
<dbReference type="EMBL" id="FNQM01000011">
    <property type="protein sequence ID" value="SEA76651.1"/>
    <property type="molecule type" value="Genomic_DNA"/>
</dbReference>
<evidence type="ECO:0000313" key="10">
    <source>
        <dbReference type="Proteomes" id="UP000198703"/>
    </source>
</evidence>
<keyword evidence="6 7" id="KW-0482">Metalloprotease</keyword>
<evidence type="ECO:0000256" key="2">
    <source>
        <dbReference type="ARBA" id="ARBA00022670"/>
    </source>
</evidence>
<dbReference type="InterPro" id="IPR024077">
    <property type="entry name" value="Neurolysin/TOP_dom2"/>
</dbReference>
<protein>
    <submittedName>
        <fullName evidence="9">Peptidyl-dipeptidase Dcp Metallo peptidase. MEROPS family M03A</fullName>
    </submittedName>
</protein>
<dbReference type="InterPro" id="IPR024079">
    <property type="entry name" value="MetalloPept_cat_dom_sf"/>
</dbReference>
<gene>
    <name evidence="9" type="ORF">SAMN05444370_11162</name>
</gene>